<protein>
    <recommendedName>
        <fullName evidence="8">Photosystem II reaction center protein Y</fullName>
    </recommendedName>
</protein>
<feature type="topological domain" description="Lumenal" evidence="8">
    <location>
        <begin position="24"/>
        <end position="41"/>
    </location>
</feature>
<comment type="function">
    <text evidence="8">Loosely associated component of the core of photosystem II (PSII). PSII is a light-driven water plastoquinone oxidoreductase, using light energy to abstract electrons from H(2)O, generating a proton gradient subsequently used for ATP formation.</text>
</comment>
<dbReference type="EMBL" id="LJZR01000032">
    <property type="protein sequence ID" value="KPQ33434.1"/>
    <property type="molecule type" value="Genomic_DNA"/>
</dbReference>
<dbReference type="AlphaFoldDB" id="A0A0N8KMD5"/>
<name>A0A0N8KMD5_9CYAN</name>
<proteinExistence type="inferred from homology"/>
<gene>
    <name evidence="8 9" type="primary">psbY</name>
    <name evidence="9" type="ORF">HLUCCA11_18640</name>
</gene>
<evidence type="ECO:0000256" key="6">
    <source>
        <dbReference type="ARBA" id="ARBA00023136"/>
    </source>
</evidence>
<dbReference type="GO" id="GO:0030145">
    <property type="term" value="F:manganese ion binding"/>
    <property type="evidence" value="ECO:0007669"/>
    <property type="project" value="InterPro"/>
</dbReference>
<keyword evidence="3 8" id="KW-0812">Transmembrane</keyword>
<dbReference type="GO" id="GO:0015979">
    <property type="term" value="P:photosynthesis"/>
    <property type="evidence" value="ECO:0007669"/>
    <property type="project" value="UniProtKB-UniRule"/>
</dbReference>
<comment type="similarity">
    <text evidence="8">Belongs to the PsbY family.</text>
</comment>
<evidence type="ECO:0000313" key="10">
    <source>
        <dbReference type="Proteomes" id="UP000050465"/>
    </source>
</evidence>
<evidence type="ECO:0000256" key="3">
    <source>
        <dbReference type="ARBA" id="ARBA00022692"/>
    </source>
</evidence>
<dbReference type="STRING" id="1666911.HLUCCA11_18640"/>
<dbReference type="GO" id="GO:0009523">
    <property type="term" value="C:photosystem II"/>
    <property type="evidence" value="ECO:0007669"/>
    <property type="project" value="UniProtKB-KW"/>
</dbReference>
<organism evidence="9 10">
    <name type="scientific">Phormidesmis priestleyi Ana</name>
    <dbReference type="NCBI Taxonomy" id="1666911"/>
    <lineage>
        <taxon>Bacteria</taxon>
        <taxon>Bacillati</taxon>
        <taxon>Cyanobacteriota</taxon>
        <taxon>Cyanophyceae</taxon>
        <taxon>Leptolyngbyales</taxon>
        <taxon>Leptolyngbyaceae</taxon>
        <taxon>Phormidesmis</taxon>
    </lineage>
</organism>
<keyword evidence="2 8" id="KW-0602">Photosynthesis</keyword>
<dbReference type="GO" id="GO:0031676">
    <property type="term" value="C:plasma membrane-derived thylakoid membrane"/>
    <property type="evidence" value="ECO:0007669"/>
    <property type="project" value="UniProtKB-SubCell"/>
</dbReference>
<keyword evidence="5 8" id="KW-0793">Thylakoid</keyword>
<feature type="topological domain" description="Lumenal" evidence="8">
    <location>
        <begin position="1"/>
        <end position="4"/>
    </location>
</feature>
<dbReference type="NCBIfam" id="NF009711">
    <property type="entry name" value="PRK13240.1"/>
    <property type="match status" value="1"/>
</dbReference>
<evidence type="ECO:0000256" key="5">
    <source>
        <dbReference type="ARBA" id="ARBA00023078"/>
    </source>
</evidence>
<dbReference type="Proteomes" id="UP000050465">
    <property type="component" value="Unassembled WGS sequence"/>
</dbReference>
<dbReference type="Pfam" id="PF06298">
    <property type="entry name" value="PsbY"/>
    <property type="match status" value="1"/>
</dbReference>
<comment type="subcellular location">
    <subcellularLocation>
        <location evidence="8">Cellular thylakoid membrane</location>
        <topology evidence="8">Single-pass membrane protein</topology>
    </subcellularLocation>
    <subcellularLocation>
        <location evidence="1">Membrane</location>
    </subcellularLocation>
</comment>
<accession>A0A0N8KMD5</accession>
<comment type="subunit">
    <text evidence="8">PSII is composed of 1 copy each of membrane proteins PsbA, PsbB, PsbC, PsbD, PsbE, PsbF, PsbH, PsbI, PsbJ, PsbK, PsbL, PsbM, PsbT, PsbX, PsbY, PsbZ, Psb30/Ycf12, peripheral proteins PsbO, CyanoQ (PsbQ), PsbU, PsbV and a large number of cofactors. It forms dimeric complexes.</text>
</comment>
<dbReference type="InterPro" id="IPR009388">
    <property type="entry name" value="PSII_PsbY"/>
</dbReference>
<keyword evidence="6 8" id="KW-0472">Membrane</keyword>
<dbReference type="HAMAP" id="MF_00717">
    <property type="entry name" value="PSII_PsbY"/>
    <property type="match status" value="1"/>
</dbReference>
<comment type="caution">
    <text evidence="9">The sequence shown here is derived from an EMBL/GenBank/DDBJ whole genome shotgun (WGS) entry which is preliminary data.</text>
</comment>
<evidence type="ECO:0000256" key="1">
    <source>
        <dbReference type="ARBA" id="ARBA00004370"/>
    </source>
</evidence>
<evidence type="ECO:0000256" key="7">
    <source>
        <dbReference type="ARBA" id="ARBA00023276"/>
    </source>
</evidence>
<keyword evidence="4 8" id="KW-1133">Transmembrane helix</keyword>
<reference evidence="9 10" key="1">
    <citation type="submission" date="2015-09" db="EMBL/GenBank/DDBJ databases">
        <title>Identification and resolution of microdiversity through metagenomic sequencing of parallel consortia.</title>
        <authorList>
            <person name="Nelson W.C."/>
            <person name="Romine M.F."/>
            <person name="Lindemann S.R."/>
        </authorList>
    </citation>
    <scope>NUCLEOTIDE SEQUENCE [LARGE SCALE GENOMIC DNA]</scope>
    <source>
        <strain evidence="9">Ana</strain>
    </source>
</reference>
<sequence length="41" mass="4394">MDIRVVLVLAPVLIAASWAGFNIFRAALGQVQDLLNKNNAA</sequence>
<evidence type="ECO:0000256" key="2">
    <source>
        <dbReference type="ARBA" id="ARBA00022531"/>
    </source>
</evidence>
<keyword evidence="7 8" id="KW-0604">Photosystem II</keyword>
<evidence type="ECO:0000256" key="8">
    <source>
        <dbReference type="HAMAP-Rule" id="MF_00717"/>
    </source>
</evidence>
<evidence type="ECO:0000256" key="4">
    <source>
        <dbReference type="ARBA" id="ARBA00022989"/>
    </source>
</evidence>
<evidence type="ECO:0000313" key="9">
    <source>
        <dbReference type="EMBL" id="KPQ33434.1"/>
    </source>
</evidence>